<keyword evidence="3" id="KW-1185">Reference proteome</keyword>
<evidence type="ECO:0000259" key="1">
    <source>
        <dbReference type="Pfam" id="PF01370"/>
    </source>
</evidence>
<dbReference type="AlphaFoldDB" id="A0A841M5V1"/>
<protein>
    <submittedName>
        <fullName evidence="2">Nucleoside-diphosphate-sugar epimerase</fullName>
    </submittedName>
</protein>
<dbReference type="SUPFAM" id="SSF51735">
    <property type="entry name" value="NAD(P)-binding Rossmann-fold domains"/>
    <property type="match status" value="1"/>
</dbReference>
<proteinExistence type="predicted"/>
<organism evidence="2 3">
    <name type="scientific">Paenochrobactrum gallinarii</name>
    <dbReference type="NCBI Taxonomy" id="643673"/>
    <lineage>
        <taxon>Bacteria</taxon>
        <taxon>Pseudomonadati</taxon>
        <taxon>Pseudomonadota</taxon>
        <taxon>Alphaproteobacteria</taxon>
        <taxon>Hyphomicrobiales</taxon>
        <taxon>Brucellaceae</taxon>
        <taxon>Paenochrobactrum</taxon>
    </lineage>
</organism>
<dbReference type="EMBL" id="JACIIU010000005">
    <property type="protein sequence ID" value="MBB6260944.1"/>
    <property type="molecule type" value="Genomic_DNA"/>
</dbReference>
<evidence type="ECO:0000313" key="3">
    <source>
        <dbReference type="Proteomes" id="UP000555393"/>
    </source>
</evidence>
<name>A0A841M5V1_9HYPH</name>
<dbReference type="RefSeq" id="WP_184221847.1">
    <property type="nucleotide sequence ID" value="NZ_JACIIU010000005.1"/>
</dbReference>
<accession>A0A841M5V1</accession>
<reference evidence="2 3" key="1">
    <citation type="submission" date="2020-08" db="EMBL/GenBank/DDBJ databases">
        <title>Genomic Encyclopedia of Type Strains, Phase IV (KMG-IV): sequencing the most valuable type-strain genomes for metagenomic binning, comparative biology and taxonomic classification.</title>
        <authorList>
            <person name="Goeker M."/>
        </authorList>
    </citation>
    <scope>NUCLEOTIDE SEQUENCE [LARGE SCALE GENOMIC DNA]</scope>
    <source>
        <strain evidence="2 3">DSM 22336</strain>
    </source>
</reference>
<feature type="domain" description="NAD-dependent epimerase/dehydratase" evidence="1">
    <location>
        <begin position="4"/>
        <end position="228"/>
    </location>
</feature>
<evidence type="ECO:0000313" key="2">
    <source>
        <dbReference type="EMBL" id="MBB6260944.1"/>
    </source>
</evidence>
<comment type="caution">
    <text evidence="2">The sequence shown here is derived from an EMBL/GenBank/DDBJ whole genome shotgun (WGS) entry which is preliminary data.</text>
</comment>
<dbReference type="Proteomes" id="UP000555393">
    <property type="component" value="Unassembled WGS sequence"/>
</dbReference>
<dbReference type="Gene3D" id="3.40.50.720">
    <property type="entry name" value="NAD(P)-binding Rossmann-like Domain"/>
    <property type="match status" value="1"/>
</dbReference>
<gene>
    <name evidence="2" type="ORF">FHS77_001492</name>
</gene>
<dbReference type="Pfam" id="PF01370">
    <property type="entry name" value="Epimerase"/>
    <property type="match status" value="1"/>
</dbReference>
<dbReference type="PANTHER" id="PTHR43245:SF24">
    <property type="entry name" value="DEHYDROGENASE"/>
    <property type="match status" value="1"/>
</dbReference>
<dbReference type="InterPro" id="IPR036291">
    <property type="entry name" value="NAD(P)-bd_dom_sf"/>
</dbReference>
<sequence>MAKVLVTGATGCLGKRLSQYLSAQGHHVLAQGRDLAAGSEFAAEGIEFLAFNLKGNYPAAAFQHVDIVFHCAALSSAWGPRQEFEAVNVTATKRLLEAAAKAQVGRFVFASSPSIYANGKDRFNLAEDAALPEHFPSHYARTKYEAECLVLAADNVSAMRTTALRPRAIYGTGDRSLMPRLLQAIKRGRVPMIGGGKSLIDITHVSDAARAMALAGFEDGACGEVFNITSGVAYRFSELLAAVCSLNGAAPRQVHISHENAMRLAKMLEFVHRVLMPQKEPVITCQAVASLGCSLTLDITKAKEKLGYIPAISIEDGIQDYAANI</sequence>
<dbReference type="InterPro" id="IPR050177">
    <property type="entry name" value="Lipid_A_modif_metabolic_enz"/>
</dbReference>
<dbReference type="InterPro" id="IPR001509">
    <property type="entry name" value="Epimerase_deHydtase"/>
</dbReference>
<dbReference type="PANTHER" id="PTHR43245">
    <property type="entry name" value="BIFUNCTIONAL POLYMYXIN RESISTANCE PROTEIN ARNA"/>
    <property type="match status" value="1"/>
</dbReference>